<evidence type="ECO:0000313" key="3">
    <source>
        <dbReference type="EMBL" id="TKR63678.1"/>
    </source>
</evidence>
<dbReference type="PANTHER" id="PTHR47186:SF18">
    <property type="entry name" value="RX N-TERMINAL DOMAIN-CONTAINING PROTEIN"/>
    <property type="match status" value="1"/>
</dbReference>
<dbReference type="PANTHER" id="PTHR47186">
    <property type="entry name" value="LEUCINE-RICH REPEAT-CONTAINING PROTEIN 57"/>
    <property type="match status" value="1"/>
</dbReference>
<dbReference type="InterPro" id="IPR055414">
    <property type="entry name" value="LRR_R13L4/SHOC2-like"/>
</dbReference>
<dbReference type="AlphaFoldDB" id="A0A4U5M4D3"/>
<evidence type="ECO:0000259" key="2">
    <source>
        <dbReference type="Pfam" id="PF23598"/>
    </source>
</evidence>
<organism evidence="3">
    <name type="scientific">Populus alba</name>
    <name type="common">White poplar</name>
    <dbReference type="NCBI Taxonomy" id="43335"/>
    <lineage>
        <taxon>Eukaryota</taxon>
        <taxon>Viridiplantae</taxon>
        <taxon>Streptophyta</taxon>
        <taxon>Embryophyta</taxon>
        <taxon>Tracheophyta</taxon>
        <taxon>Spermatophyta</taxon>
        <taxon>Magnoliopsida</taxon>
        <taxon>eudicotyledons</taxon>
        <taxon>Gunneridae</taxon>
        <taxon>Pentapetalae</taxon>
        <taxon>rosids</taxon>
        <taxon>fabids</taxon>
        <taxon>Malpighiales</taxon>
        <taxon>Salicaceae</taxon>
        <taxon>Saliceae</taxon>
        <taxon>Populus</taxon>
    </lineage>
</organism>
<dbReference type="EMBL" id="RCHU01001266">
    <property type="protein sequence ID" value="TKR63678.1"/>
    <property type="molecule type" value="Genomic_DNA"/>
</dbReference>
<accession>A0A4U5M4D3</accession>
<dbReference type="InterPro" id="IPR032675">
    <property type="entry name" value="LRR_dom_sf"/>
</dbReference>
<dbReference type="STRING" id="43335.A0A4U5M4D3"/>
<gene>
    <name evidence="3" type="ORF">D5086_0000323420</name>
</gene>
<proteinExistence type="predicted"/>
<sequence length="154" mass="17608">MFWTSLLMRFSEKTKRSGKGDSAVDVEAASHIRHLNLISRGDVEAAFPAVDARKLRTVSQWLMLIALPESITKLYHLETLRFTDCKSLEKLPQKVRNLVSLRHLHFDDPKLVPTEVRLLTRLQTLPIFAVGPDHMVEELGCLKETKRSTEDMQA</sequence>
<feature type="domain" description="Disease resistance R13L4/SHOC-2-like LRR" evidence="2">
    <location>
        <begin position="65"/>
        <end position="144"/>
    </location>
</feature>
<evidence type="ECO:0000256" key="1">
    <source>
        <dbReference type="ARBA" id="ARBA00022737"/>
    </source>
</evidence>
<protein>
    <recommendedName>
        <fullName evidence="2">Disease resistance R13L4/SHOC-2-like LRR domain-containing protein</fullName>
    </recommendedName>
</protein>
<dbReference type="Pfam" id="PF23598">
    <property type="entry name" value="LRR_14"/>
    <property type="match status" value="1"/>
</dbReference>
<comment type="caution">
    <text evidence="3">The sequence shown here is derived from an EMBL/GenBank/DDBJ whole genome shotgun (WGS) entry which is preliminary data.</text>
</comment>
<keyword evidence="1" id="KW-0677">Repeat</keyword>
<name>A0A4U5M4D3_POPAL</name>
<dbReference type="SUPFAM" id="SSF52058">
    <property type="entry name" value="L domain-like"/>
    <property type="match status" value="1"/>
</dbReference>
<reference evidence="3" key="1">
    <citation type="submission" date="2018-10" db="EMBL/GenBank/DDBJ databases">
        <title>Population genomic analysis revealed the cold adaptation of white poplar.</title>
        <authorList>
            <person name="Liu Y.-J."/>
        </authorList>
    </citation>
    <scope>NUCLEOTIDE SEQUENCE [LARGE SCALE GENOMIC DNA]</scope>
    <source>
        <strain evidence="3">PAL-ZL1</strain>
    </source>
</reference>
<dbReference type="Gene3D" id="3.80.10.10">
    <property type="entry name" value="Ribonuclease Inhibitor"/>
    <property type="match status" value="1"/>
</dbReference>